<dbReference type="Proteomes" id="UP001374579">
    <property type="component" value="Unassembled WGS sequence"/>
</dbReference>
<name>A0AAN9BYE4_9CAEN</name>
<gene>
    <name evidence="2" type="ORF">V1264_011351</name>
</gene>
<feature type="transmembrane region" description="Helical" evidence="1">
    <location>
        <begin position="67"/>
        <end position="90"/>
    </location>
</feature>
<keyword evidence="3" id="KW-1185">Reference proteome</keyword>
<organism evidence="2 3">
    <name type="scientific">Littorina saxatilis</name>
    <dbReference type="NCBI Taxonomy" id="31220"/>
    <lineage>
        <taxon>Eukaryota</taxon>
        <taxon>Metazoa</taxon>
        <taxon>Spiralia</taxon>
        <taxon>Lophotrochozoa</taxon>
        <taxon>Mollusca</taxon>
        <taxon>Gastropoda</taxon>
        <taxon>Caenogastropoda</taxon>
        <taxon>Littorinimorpha</taxon>
        <taxon>Littorinoidea</taxon>
        <taxon>Littorinidae</taxon>
        <taxon>Littorina</taxon>
    </lineage>
</organism>
<keyword evidence="1" id="KW-0472">Membrane</keyword>
<accession>A0AAN9BYE4</accession>
<keyword evidence="1" id="KW-1133">Transmembrane helix</keyword>
<evidence type="ECO:0000313" key="2">
    <source>
        <dbReference type="EMBL" id="KAK7111775.1"/>
    </source>
</evidence>
<dbReference type="AlphaFoldDB" id="A0AAN9BYE4"/>
<reference evidence="2 3" key="1">
    <citation type="submission" date="2024-02" db="EMBL/GenBank/DDBJ databases">
        <title>Chromosome-scale genome assembly of the rough periwinkle Littorina saxatilis.</title>
        <authorList>
            <person name="De Jode A."/>
            <person name="Faria R."/>
            <person name="Formenti G."/>
            <person name="Sims Y."/>
            <person name="Smith T.P."/>
            <person name="Tracey A."/>
            <person name="Wood J.M.D."/>
            <person name="Zagrodzka Z.B."/>
            <person name="Johannesson K."/>
            <person name="Butlin R.K."/>
            <person name="Leder E.H."/>
        </authorList>
    </citation>
    <scope>NUCLEOTIDE SEQUENCE [LARGE SCALE GENOMIC DNA]</scope>
    <source>
        <strain evidence="2">Snail1</strain>
        <tissue evidence="2">Muscle</tissue>
    </source>
</reference>
<dbReference type="EMBL" id="JBAMIC010000002">
    <property type="protein sequence ID" value="KAK7111775.1"/>
    <property type="molecule type" value="Genomic_DNA"/>
</dbReference>
<protein>
    <recommendedName>
        <fullName evidence="4">Transmembrane protein</fullName>
    </recommendedName>
</protein>
<keyword evidence="1" id="KW-0812">Transmembrane</keyword>
<proteinExistence type="predicted"/>
<evidence type="ECO:0008006" key="4">
    <source>
        <dbReference type="Google" id="ProtNLM"/>
    </source>
</evidence>
<evidence type="ECO:0000313" key="3">
    <source>
        <dbReference type="Proteomes" id="UP001374579"/>
    </source>
</evidence>
<sequence length="185" mass="20321">MSHSKVSLIQVRLSNHPLASVHRPWYVQIGFFSSEEFRGFFCQWILVRRVLFSFVFSSVLLQCLQLAVLSILLTAPTGAGLIAITGPFFLTRTPDADRLRRKSELSVDDDHGSLALLQDIENNDHRGGGSLDDAGTISKGVETDEVFLADACVDGVGFGRTASSQPKGWNGIFLVETDVRQLVLV</sequence>
<comment type="caution">
    <text evidence="2">The sequence shown here is derived from an EMBL/GenBank/DDBJ whole genome shotgun (WGS) entry which is preliminary data.</text>
</comment>
<feature type="transmembrane region" description="Helical" evidence="1">
    <location>
        <begin position="41"/>
        <end position="61"/>
    </location>
</feature>
<evidence type="ECO:0000256" key="1">
    <source>
        <dbReference type="SAM" id="Phobius"/>
    </source>
</evidence>